<feature type="region of interest" description="Disordered" evidence="1">
    <location>
        <begin position="1"/>
        <end position="37"/>
    </location>
</feature>
<feature type="compositionally biased region" description="Polar residues" evidence="1">
    <location>
        <begin position="1"/>
        <end position="12"/>
    </location>
</feature>
<accession>A0A9D4BDK3</accession>
<reference evidence="2" key="1">
    <citation type="journal article" date="2019" name="bioRxiv">
        <title>The Genome of the Zebra Mussel, Dreissena polymorpha: A Resource for Invasive Species Research.</title>
        <authorList>
            <person name="McCartney M.A."/>
            <person name="Auch B."/>
            <person name="Kono T."/>
            <person name="Mallez S."/>
            <person name="Zhang Y."/>
            <person name="Obille A."/>
            <person name="Becker A."/>
            <person name="Abrahante J.E."/>
            <person name="Garbe J."/>
            <person name="Badalamenti J.P."/>
            <person name="Herman A."/>
            <person name="Mangelson H."/>
            <person name="Liachko I."/>
            <person name="Sullivan S."/>
            <person name="Sone E.D."/>
            <person name="Koren S."/>
            <person name="Silverstein K.A.T."/>
            <person name="Beckman K.B."/>
            <person name="Gohl D.M."/>
        </authorList>
    </citation>
    <scope>NUCLEOTIDE SEQUENCE</scope>
    <source>
        <strain evidence="2">Duluth1</strain>
        <tissue evidence="2">Whole animal</tissue>
    </source>
</reference>
<gene>
    <name evidence="2" type="ORF">DPMN_073870</name>
</gene>
<protein>
    <submittedName>
        <fullName evidence="2">Uncharacterized protein</fullName>
    </submittedName>
</protein>
<dbReference type="EMBL" id="JAIWYP010000015">
    <property type="protein sequence ID" value="KAH3698925.1"/>
    <property type="molecule type" value="Genomic_DNA"/>
</dbReference>
<evidence type="ECO:0000313" key="3">
    <source>
        <dbReference type="Proteomes" id="UP000828390"/>
    </source>
</evidence>
<proteinExistence type="predicted"/>
<comment type="caution">
    <text evidence="2">The sequence shown here is derived from an EMBL/GenBank/DDBJ whole genome shotgun (WGS) entry which is preliminary data.</text>
</comment>
<reference evidence="2" key="2">
    <citation type="submission" date="2020-11" db="EMBL/GenBank/DDBJ databases">
        <authorList>
            <person name="McCartney M.A."/>
            <person name="Auch B."/>
            <person name="Kono T."/>
            <person name="Mallez S."/>
            <person name="Becker A."/>
            <person name="Gohl D.M."/>
            <person name="Silverstein K.A.T."/>
            <person name="Koren S."/>
            <person name="Bechman K.B."/>
            <person name="Herman A."/>
            <person name="Abrahante J.E."/>
            <person name="Garbe J."/>
        </authorList>
    </citation>
    <scope>NUCLEOTIDE SEQUENCE</scope>
    <source>
        <strain evidence="2">Duluth1</strain>
        <tissue evidence="2">Whole animal</tissue>
    </source>
</reference>
<keyword evidence="3" id="KW-1185">Reference proteome</keyword>
<evidence type="ECO:0000256" key="1">
    <source>
        <dbReference type="SAM" id="MobiDB-lite"/>
    </source>
</evidence>
<evidence type="ECO:0000313" key="2">
    <source>
        <dbReference type="EMBL" id="KAH3698925.1"/>
    </source>
</evidence>
<organism evidence="2 3">
    <name type="scientific">Dreissena polymorpha</name>
    <name type="common">Zebra mussel</name>
    <name type="synonym">Mytilus polymorpha</name>
    <dbReference type="NCBI Taxonomy" id="45954"/>
    <lineage>
        <taxon>Eukaryota</taxon>
        <taxon>Metazoa</taxon>
        <taxon>Spiralia</taxon>
        <taxon>Lophotrochozoa</taxon>
        <taxon>Mollusca</taxon>
        <taxon>Bivalvia</taxon>
        <taxon>Autobranchia</taxon>
        <taxon>Heteroconchia</taxon>
        <taxon>Euheterodonta</taxon>
        <taxon>Imparidentia</taxon>
        <taxon>Neoheterodontei</taxon>
        <taxon>Myida</taxon>
        <taxon>Dreissenoidea</taxon>
        <taxon>Dreissenidae</taxon>
        <taxon>Dreissena</taxon>
    </lineage>
</organism>
<dbReference type="Proteomes" id="UP000828390">
    <property type="component" value="Unassembled WGS sequence"/>
</dbReference>
<sequence>MQGATTGSTIKDTGSDRRALPNKSDLHSTSEHEHMQQLRIVKEEIPTTGQLRGCIDPKHLNESIYCCIKTKLSGAKKLKRLRCFTCLLIT</sequence>
<name>A0A9D4BDK3_DREPO</name>
<feature type="compositionally biased region" description="Basic and acidic residues" evidence="1">
    <location>
        <begin position="13"/>
        <end position="37"/>
    </location>
</feature>
<dbReference type="AlphaFoldDB" id="A0A9D4BDK3"/>